<organism evidence="1 2">
    <name type="scientific">Altericroceibacterium indicum</name>
    <dbReference type="NCBI Taxonomy" id="374177"/>
    <lineage>
        <taxon>Bacteria</taxon>
        <taxon>Pseudomonadati</taxon>
        <taxon>Pseudomonadota</taxon>
        <taxon>Alphaproteobacteria</taxon>
        <taxon>Sphingomonadales</taxon>
        <taxon>Erythrobacteraceae</taxon>
        <taxon>Altericroceibacterium</taxon>
    </lineage>
</organism>
<evidence type="ECO:0000313" key="1">
    <source>
        <dbReference type="EMBL" id="MXP24837.1"/>
    </source>
</evidence>
<name>A0A845A5J8_9SPHN</name>
<dbReference type="AlphaFoldDB" id="A0A845A5J8"/>
<dbReference type="Proteomes" id="UP000460561">
    <property type="component" value="Unassembled WGS sequence"/>
</dbReference>
<keyword evidence="2" id="KW-1185">Reference proteome</keyword>
<dbReference type="EMBL" id="WTYQ01000001">
    <property type="protein sequence ID" value="MXP24837.1"/>
    <property type="molecule type" value="Genomic_DNA"/>
</dbReference>
<sequence>MAESNVVQQISQCSEEQFHACMMEAVIRQIRRHGKDTVARTMSLSKRQLDNLSHGSFPRPDRLWSLLALDTDALDPIDRAFGQRRVPREATCSTDPFSSKVAVMLSKLIEMEHPGSDGGSEITTAELLGLDKSELRTMRIVVNRFAGLLEKLDAYREGKPPHFTVHQSEAA</sequence>
<accession>A0A845A5J8</accession>
<comment type="caution">
    <text evidence="1">The sequence shown here is derived from an EMBL/GenBank/DDBJ whole genome shotgun (WGS) entry which is preliminary data.</text>
</comment>
<protein>
    <submittedName>
        <fullName evidence="1">Uncharacterized protein</fullName>
    </submittedName>
</protein>
<dbReference type="RefSeq" id="WP_160738032.1">
    <property type="nucleotide sequence ID" value="NZ_WTYQ01000001.1"/>
</dbReference>
<proteinExistence type="predicted"/>
<gene>
    <name evidence="1" type="ORF">GRI39_02090</name>
</gene>
<reference evidence="1 2" key="1">
    <citation type="submission" date="2019-12" db="EMBL/GenBank/DDBJ databases">
        <title>Genomic-based taxomic classification of the family Erythrobacteraceae.</title>
        <authorList>
            <person name="Xu L."/>
        </authorList>
    </citation>
    <scope>NUCLEOTIDE SEQUENCE [LARGE SCALE GENOMIC DNA]</scope>
    <source>
        <strain evidence="1 2">DSM 18604</strain>
    </source>
</reference>
<dbReference type="OrthoDB" id="7596019at2"/>
<evidence type="ECO:0000313" key="2">
    <source>
        <dbReference type="Proteomes" id="UP000460561"/>
    </source>
</evidence>